<dbReference type="InterPro" id="IPR002716">
    <property type="entry name" value="PIN_dom"/>
</dbReference>
<dbReference type="GO" id="GO:0016787">
    <property type="term" value="F:hydrolase activity"/>
    <property type="evidence" value="ECO:0007669"/>
    <property type="project" value="UniProtKB-KW"/>
</dbReference>
<protein>
    <recommendedName>
        <fullName evidence="8">Ribonuclease VapC</fullName>
        <shortName evidence="8">RNase VapC</shortName>
        <ecNumber evidence="8">3.1.-.-</ecNumber>
    </recommendedName>
    <alternativeName>
        <fullName evidence="8">Toxin VapC</fullName>
    </alternativeName>
</protein>
<feature type="binding site" evidence="8">
    <location>
        <position position="4"/>
    </location>
    <ligand>
        <name>Mg(2+)</name>
        <dbReference type="ChEBI" id="CHEBI:18420"/>
    </ligand>
</feature>
<keyword evidence="11" id="KW-1185">Reference proteome</keyword>
<keyword evidence="3 8" id="KW-0540">Nuclease</keyword>
<comment type="function">
    <text evidence="8">Toxic component of a toxin-antitoxin (TA) system. An RNase.</text>
</comment>
<dbReference type="GO" id="GO:0000287">
    <property type="term" value="F:magnesium ion binding"/>
    <property type="evidence" value="ECO:0007669"/>
    <property type="project" value="UniProtKB-UniRule"/>
</dbReference>
<dbReference type="InterPro" id="IPR050556">
    <property type="entry name" value="Type_II_TA_system_RNase"/>
</dbReference>
<dbReference type="Pfam" id="PF01850">
    <property type="entry name" value="PIN"/>
    <property type="match status" value="1"/>
</dbReference>
<name>A0A4Y8S4U0_9SPHI</name>
<evidence type="ECO:0000256" key="8">
    <source>
        <dbReference type="HAMAP-Rule" id="MF_00265"/>
    </source>
</evidence>
<dbReference type="PANTHER" id="PTHR33653:SF1">
    <property type="entry name" value="RIBONUCLEASE VAPC2"/>
    <property type="match status" value="1"/>
</dbReference>
<organism evidence="10 11">
    <name type="scientific">Mucilaginibacter psychrotolerans</name>
    <dbReference type="NCBI Taxonomy" id="1524096"/>
    <lineage>
        <taxon>Bacteria</taxon>
        <taxon>Pseudomonadati</taxon>
        <taxon>Bacteroidota</taxon>
        <taxon>Sphingobacteriia</taxon>
        <taxon>Sphingobacteriales</taxon>
        <taxon>Sphingobacteriaceae</taxon>
        <taxon>Mucilaginibacter</taxon>
    </lineage>
</organism>
<keyword evidence="4 8" id="KW-0479">Metal-binding</keyword>
<evidence type="ECO:0000256" key="1">
    <source>
        <dbReference type="ARBA" id="ARBA00001946"/>
    </source>
</evidence>
<evidence type="ECO:0000256" key="6">
    <source>
        <dbReference type="ARBA" id="ARBA00022842"/>
    </source>
</evidence>
<dbReference type="RefSeq" id="WP_133235630.1">
    <property type="nucleotide sequence ID" value="NZ_SOZE01000037.1"/>
</dbReference>
<proteinExistence type="inferred from homology"/>
<evidence type="ECO:0000256" key="3">
    <source>
        <dbReference type="ARBA" id="ARBA00022722"/>
    </source>
</evidence>
<evidence type="ECO:0000313" key="10">
    <source>
        <dbReference type="EMBL" id="TFF33922.1"/>
    </source>
</evidence>
<feature type="domain" description="PIN" evidence="9">
    <location>
        <begin position="1"/>
        <end position="112"/>
    </location>
</feature>
<dbReference type="InterPro" id="IPR029060">
    <property type="entry name" value="PIN-like_dom_sf"/>
</dbReference>
<dbReference type="SUPFAM" id="SSF88723">
    <property type="entry name" value="PIN domain-like"/>
    <property type="match status" value="1"/>
</dbReference>
<dbReference type="HAMAP" id="MF_00265">
    <property type="entry name" value="VapC_Nob1"/>
    <property type="match status" value="1"/>
</dbReference>
<dbReference type="EMBL" id="SOZE01000037">
    <property type="protein sequence ID" value="TFF33922.1"/>
    <property type="molecule type" value="Genomic_DNA"/>
</dbReference>
<dbReference type="InterPro" id="IPR022907">
    <property type="entry name" value="VapC_family"/>
</dbReference>
<dbReference type="OrthoDB" id="9804823at2"/>
<dbReference type="Gene3D" id="3.40.50.1010">
    <property type="entry name" value="5'-nuclease"/>
    <property type="match status" value="1"/>
</dbReference>
<evidence type="ECO:0000256" key="7">
    <source>
        <dbReference type="ARBA" id="ARBA00038093"/>
    </source>
</evidence>
<dbReference type="CDD" id="cd09881">
    <property type="entry name" value="PIN_VapC4-5_FitB-like"/>
    <property type="match status" value="1"/>
</dbReference>
<evidence type="ECO:0000313" key="11">
    <source>
        <dbReference type="Proteomes" id="UP000297540"/>
    </source>
</evidence>
<evidence type="ECO:0000256" key="2">
    <source>
        <dbReference type="ARBA" id="ARBA00022649"/>
    </source>
</evidence>
<comment type="caution">
    <text evidence="10">The sequence shown here is derived from an EMBL/GenBank/DDBJ whole genome shotgun (WGS) entry which is preliminary data.</text>
</comment>
<sequence length="124" mass="14010">MVVDTCIFIDHIRSKDRTNTALANLPADEPVYVSVVTLFELYCGATSPDKKQHIVDLTEDLNLLPFNADVAAKAGEIYQSIKRRNRNISVQDIMIAATCLIFDQPVLTRNKKDFMLVDDLKVLR</sequence>
<comment type="cofactor">
    <cofactor evidence="1 8">
        <name>Mg(2+)</name>
        <dbReference type="ChEBI" id="CHEBI:18420"/>
    </cofactor>
</comment>
<dbReference type="GO" id="GO:0090729">
    <property type="term" value="F:toxin activity"/>
    <property type="evidence" value="ECO:0007669"/>
    <property type="project" value="UniProtKB-KW"/>
</dbReference>
<dbReference type="Proteomes" id="UP000297540">
    <property type="component" value="Unassembled WGS sequence"/>
</dbReference>
<feature type="binding site" evidence="8">
    <location>
        <position position="92"/>
    </location>
    <ligand>
        <name>Mg(2+)</name>
        <dbReference type="ChEBI" id="CHEBI:18420"/>
    </ligand>
</feature>
<gene>
    <name evidence="8" type="primary">vapC</name>
    <name evidence="10" type="ORF">E2R66_23885</name>
</gene>
<evidence type="ECO:0000259" key="9">
    <source>
        <dbReference type="Pfam" id="PF01850"/>
    </source>
</evidence>
<keyword evidence="8" id="KW-0800">Toxin</keyword>
<evidence type="ECO:0000256" key="5">
    <source>
        <dbReference type="ARBA" id="ARBA00022801"/>
    </source>
</evidence>
<keyword evidence="6 8" id="KW-0460">Magnesium</keyword>
<dbReference type="GO" id="GO:0004540">
    <property type="term" value="F:RNA nuclease activity"/>
    <property type="evidence" value="ECO:0007669"/>
    <property type="project" value="InterPro"/>
</dbReference>
<dbReference type="PANTHER" id="PTHR33653">
    <property type="entry name" value="RIBONUCLEASE VAPC2"/>
    <property type="match status" value="1"/>
</dbReference>
<keyword evidence="5 8" id="KW-0378">Hydrolase</keyword>
<keyword evidence="2 8" id="KW-1277">Toxin-antitoxin system</keyword>
<dbReference type="EC" id="3.1.-.-" evidence="8"/>
<comment type="similarity">
    <text evidence="7 8">Belongs to the PINc/VapC protein family.</text>
</comment>
<accession>A0A4Y8S4U0</accession>
<evidence type="ECO:0000256" key="4">
    <source>
        <dbReference type="ARBA" id="ARBA00022723"/>
    </source>
</evidence>
<dbReference type="AlphaFoldDB" id="A0A4Y8S4U0"/>
<reference evidence="10 11" key="1">
    <citation type="journal article" date="2017" name="Int. J. Syst. Evol. Microbiol.">
        <title>Mucilaginibacterpsychrotolerans sp. nov., isolated from peatlands.</title>
        <authorList>
            <person name="Deng Y."/>
            <person name="Shen L."/>
            <person name="Xu B."/>
            <person name="Liu Y."/>
            <person name="Gu Z."/>
            <person name="Liu H."/>
            <person name="Zhou Y."/>
        </authorList>
    </citation>
    <scope>NUCLEOTIDE SEQUENCE [LARGE SCALE GENOMIC DNA]</scope>
    <source>
        <strain evidence="10 11">NH7-4</strain>
    </source>
</reference>